<protein>
    <submittedName>
        <fullName evidence="3">Histidine kinase</fullName>
    </submittedName>
</protein>
<keyword evidence="3" id="KW-0808">Transferase</keyword>
<organism evidence="3 4">
    <name type="scientific">Larkinella knui</name>
    <dbReference type="NCBI Taxonomy" id="2025310"/>
    <lineage>
        <taxon>Bacteria</taxon>
        <taxon>Pseudomonadati</taxon>
        <taxon>Bacteroidota</taxon>
        <taxon>Cytophagia</taxon>
        <taxon>Cytophagales</taxon>
        <taxon>Spirosomataceae</taxon>
        <taxon>Larkinella</taxon>
    </lineage>
</organism>
<feature type="transmembrane region" description="Helical" evidence="1">
    <location>
        <begin position="119"/>
        <end position="136"/>
    </location>
</feature>
<feature type="transmembrane region" description="Helical" evidence="1">
    <location>
        <begin position="51"/>
        <end position="77"/>
    </location>
</feature>
<evidence type="ECO:0000259" key="2">
    <source>
        <dbReference type="Pfam" id="PF06580"/>
    </source>
</evidence>
<evidence type="ECO:0000313" key="3">
    <source>
        <dbReference type="EMBL" id="RRB10297.1"/>
    </source>
</evidence>
<dbReference type="PANTHER" id="PTHR34220">
    <property type="entry name" value="SENSOR HISTIDINE KINASE YPDA"/>
    <property type="match status" value="1"/>
</dbReference>
<keyword evidence="1" id="KW-0812">Transmembrane</keyword>
<dbReference type="Pfam" id="PF06580">
    <property type="entry name" value="His_kinase"/>
    <property type="match status" value="1"/>
</dbReference>
<sequence length="345" mass="39998">MNRRSVFLPRFFRSSLLLVSALIALLTYWGWRLYQVVWPQLDQELPDLGSLMRYLLGLLFLLACIGLLAYLNYRLAFRRWMNRKQTRPLYWSWLCLLAWLLFEILQIRTDQEPDFVDENILVTLLLVGVLILYGFIADSLQTRRQQQQLIQQKTEAELTALKAQINPHFLFNALNTIYNEAQQLDNQSVADRIEQLSGILRFTLQESTRPLISIEQEFQFLEKYLALQRARLPQLDTLQLTTRLDWDGHPAQLAPLLLIPFVENMFQYGVSLVHPACLELEVTVENRALHLRVVNTVGAVTGLKRGSGTGIANARKRLALLYPDRHDLHIEQTGQTFAVTLRIDL</sequence>
<comment type="caution">
    <text evidence="3">The sequence shown here is derived from an EMBL/GenBank/DDBJ whole genome shotgun (WGS) entry which is preliminary data.</text>
</comment>
<keyword evidence="1" id="KW-1133">Transmembrane helix</keyword>
<dbReference type="OrthoDB" id="9792992at2"/>
<dbReference type="AlphaFoldDB" id="A0A3P1CAG7"/>
<keyword evidence="4" id="KW-1185">Reference proteome</keyword>
<reference evidence="3 4" key="1">
    <citation type="submission" date="2018-11" db="EMBL/GenBank/DDBJ databases">
        <authorList>
            <person name="Zhou Z."/>
            <person name="Wang G."/>
        </authorList>
    </citation>
    <scope>NUCLEOTIDE SEQUENCE [LARGE SCALE GENOMIC DNA]</scope>
    <source>
        <strain evidence="3 4">KCTC42998</strain>
    </source>
</reference>
<dbReference type="EMBL" id="RQJP01000007">
    <property type="protein sequence ID" value="RRB10297.1"/>
    <property type="molecule type" value="Genomic_DNA"/>
</dbReference>
<dbReference type="RefSeq" id="WP_124910310.1">
    <property type="nucleotide sequence ID" value="NZ_RQJP01000007.1"/>
</dbReference>
<gene>
    <name evidence="3" type="ORF">EHT87_29125</name>
</gene>
<keyword evidence="3" id="KW-0418">Kinase</keyword>
<dbReference type="GO" id="GO:0016020">
    <property type="term" value="C:membrane"/>
    <property type="evidence" value="ECO:0007669"/>
    <property type="project" value="InterPro"/>
</dbReference>
<keyword evidence="1" id="KW-0472">Membrane</keyword>
<proteinExistence type="predicted"/>
<feature type="transmembrane region" description="Helical" evidence="1">
    <location>
        <begin position="89"/>
        <end position="107"/>
    </location>
</feature>
<evidence type="ECO:0000313" key="4">
    <source>
        <dbReference type="Proteomes" id="UP000274271"/>
    </source>
</evidence>
<accession>A0A3P1CAG7</accession>
<dbReference type="InterPro" id="IPR010559">
    <property type="entry name" value="Sig_transdc_His_kin_internal"/>
</dbReference>
<evidence type="ECO:0000256" key="1">
    <source>
        <dbReference type="SAM" id="Phobius"/>
    </source>
</evidence>
<name>A0A3P1CAG7_9BACT</name>
<dbReference type="Proteomes" id="UP000274271">
    <property type="component" value="Unassembled WGS sequence"/>
</dbReference>
<dbReference type="InterPro" id="IPR050640">
    <property type="entry name" value="Bact_2-comp_sensor_kinase"/>
</dbReference>
<dbReference type="GO" id="GO:0000155">
    <property type="term" value="F:phosphorelay sensor kinase activity"/>
    <property type="evidence" value="ECO:0007669"/>
    <property type="project" value="InterPro"/>
</dbReference>
<feature type="transmembrane region" description="Helical" evidence="1">
    <location>
        <begin position="12"/>
        <end position="31"/>
    </location>
</feature>
<dbReference type="PANTHER" id="PTHR34220:SF7">
    <property type="entry name" value="SENSOR HISTIDINE KINASE YPDA"/>
    <property type="match status" value="1"/>
</dbReference>
<feature type="domain" description="Signal transduction histidine kinase internal region" evidence="2">
    <location>
        <begin position="156"/>
        <end position="233"/>
    </location>
</feature>